<dbReference type="KEGG" id="loa:LOAG_11866"/>
<dbReference type="OrthoDB" id="10512695at2759"/>
<protein>
    <submittedName>
        <fullName evidence="1">Uncharacterized protein</fullName>
    </submittedName>
</protein>
<organism evidence="1">
    <name type="scientific">Loa loa</name>
    <name type="common">Eye worm</name>
    <name type="synonym">Filaria loa</name>
    <dbReference type="NCBI Taxonomy" id="7209"/>
    <lineage>
        <taxon>Eukaryota</taxon>
        <taxon>Metazoa</taxon>
        <taxon>Ecdysozoa</taxon>
        <taxon>Nematoda</taxon>
        <taxon>Chromadorea</taxon>
        <taxon>Rhabditida</taxon>
        <taxon>Spirurina</taxon>
        <taxon>Spiruromorpha</taxon>
        <taxon>Filarioidea</taxon>
        <taxon>Onchocercidae</taxon>
        <taxon>Loa</taxon>
    </lineage>
</organism>
<accession>A0A1S0TMS2</accession>
<dbReference type="AlphaFoldDB" id="A0A1S0TMS2"/>
<sequence length="73" mass="8185">MLGLNATTITNNSNGYDKQDCFATTKLQTLHKMSSNKVAAQPTLEHFLAMICDLKVDPKMRRRLGLRYTNTPG</sequence>
<proteinExistence type="predicted"/>
<evidence type="ECO:0000313" key="1">
    <source>
        <dbReference type="EMBL" id="EFO16639.2"/>
    </source>
</evidence>
<dbReference type="GeneID" id="9949325"/>
<reference evidence="1" key="1">
    <citation type="submission" date="2012-04" db="EMBL/GenBank/DDBJ databases">
        <title>The Genome Sequence of Loa loa.</title>
        <authorList>
            <consortium name="The Broad Institute Genome Sequencing Platform"/>
            <consortium name="Broad Institute Genome Sequencing Center for Infectious Disease"/>
            <person name="Nutman T.B."/>
            <person name="Fink D.L."/>
            <person name="Russ C."/>
            <person name="Young S."/>
            <person name="Zeng Q."/>
            <person name="Gargeya S."/>
            <person name="Alvarado L."/>
            <person name="Berlin A."/>
            <person name="Chapman S.B."/>
            <person name="Chen Z."/>
            <person name="Freedman E."/>
            <person name="Gellesch M."/>
            <person name="Goldberg J."/>
            <person name="Griggs A."/>
            <person name="Gujja S."/>
            <person name="Heilman E.R."/>
            <person name="Heiman D."/>
            <person name="Howarth C."/>
            <person name="Mehta T."/>
            <person name="Neiman D."/>
            <person name="Pearson M."/>
            <person name="Roberts A."/>
            <person name="Saif S."/>
            <person name="Shea T."/>
            <person name="Shenoy N."/>
            <person name="Sisk P."/>
            <person name="Stolte C."/>
            <person name="Sykes S."/>
            <person name="White J."/>
            <person name="Yandava C."/>
            <person name="Haas B."/>
            <person name="Henn M.R."/>
            <person name="Nusbaum C."/>
            <person name="Birren B."/>
        </authorList>
    </citation>
    <scope>NUCLEOTIDE SEQUENCE [LARGE SCALE GENOMIC DNA]</scope>
</reference>
<dbReference type="EMBL" id="JH712392">
    <property type="protein sequence ID" value="EFO16639.2"/>
    <property type="molecule type" value="Genomic_DNA"/>
</dbReference>
<dbReference type="RefSeq" id="XP_003147430.2">
    <property type="nucleotide sequence ID" value="XM_003147382.2"/>
</dbReference>
<dbReference type="CTD" id="9949325"/>
<name>A0A1S0TMS2_LOALO</name>
<gene>
    <name evidence="1" type="ORF">LOAG_11866</name>
</gene>